<feature type="signal peptide" evidence="2">
    <location>
        <begin position="1"/>
        <end position="29"/>
    </location>
</feature>
<dbReference type="Pfam" id="PF06693">
    <property type="entry name" value="DUF1190"/>
    <property type="match status" value="1"/>
</dbReference>
<comment type="caution">
    <text evidence="3">The sequence shown here is derived from an EMBL/GenBank/DDBJ whole genome shotgun (WGS) entry which is preliminary data.</text>
</comment>
<dbReference type="Proteomes" id="UP000321121">
    <property type="component" value="Unassembled WGS sequence"/>
</dbReference>
<proteinExistence type="predicted"/>
<dbReference type="InterPro" id="IPR009576">
    <property type="entry name" value="Biofilm_formation_YgiB"/>
</dbReference>
<feature type="compositionally biased region" description="Low complexity" evidence="1">
    <location>
        <begin position="181"/>
        <end position="206"/>
    </location>
</feature>
<accession>A0ABQ0U0F5</accession>
<dbReference type="RefSeq" id="WP_146907716.1">
    <property type="nucleotide sequence ID" value="NZ_BJUS01000003.1"/>
</dbReference>
<evidence type="ECO:0000313" key="3">
    <source>
        <dbReference type="EMBL" id="GEK72016.1"/>
    </source>
</evidence>
<dbReference type="EMBL" id="BJUS01000003">
    <property type="protein sequence ID" value="GEK72016.1"/>
    <property type="molecule type" value="Genomic_DNA"/>
</dbReference>
<gene>
    <name evidence="3" type="ORF">HHA04nite_05600</name>
</gene>
<evidence type="ECO:0008006" key="5">
    <source>
        <dbReference type="Google" id="ProtNLM"/>
    </source>
</evidence>
<keyword evidence="2" id="KW-0732">Signal</keyword>
<feature type="compositionally biased region" description="Low complexity" evidence="1">
    <location>
        <begin position="155"/>
        <end position="165"/>
    </location>
</feature>
<feature type="region of interest" description="Disordered" evidence="1">
    <location>
        <begin position="143"/>
        <end position="206"/>
    </location>
</feature>
<evidence type="ECO:0000313" key="4">
    <source>
        <dbReference type="Proteomes" id="UP000321121"/>
    </source>
</evidence>
<protein>
    <recommendedName>
        <fullName evidence="5">DUF1190 domain-containing protein</fullName>
    </recommendedName>
</protein>
<feature type="compositionally biased region" description="Polar residues" evidence="1">
    <location>
        <begin position="168"/>
        <end position="180"/>
    </location>
</feature>
<name>A0ABQ0U0F5_9GAMM</name>
<dbReference type="PROSITE" id="PS51257">
    <property type="entry name" value="PROKAR_LIPOPROTEIN"/>
    <property type="match status" value="1"/>
</dbReference>
<evidence type="ECO:0000256" key="2">
    <source>
        <dbReference type="SAM" id="SignalP"/>
    </source>
</evidence>
<evidence type="ECO:0000256" key="1">
    <source>
        <dbReference type="SAM" id="MobiDB-lite"/>
    </source>
</evidence>
<organism evidence="3 4">
    <name type="scientific">Halomonas halophila</name>
    <dbReference type="NCBI Taxonomy" id="29573"/>
    <lineage>
        <taxon>Bacteria</taxon>
        <taxon>Pseudomonadati</taxon>
        <taxon>Pseudomonadota</taxon>
        <taxon>Gammaproteobacteria</taxon>
        <taxon>Oceanospirillales</taxon>
        <taxon>Halomonadaceae</taxon>
        <taxon>Halomonas</taxon>
    </lineage>
</organism>
<feature type="chain" id="PRO_5047165871" description="DUF1190 domain-containing protein" evidence="2">
    <location>
        <begin position="30"/>
        <end position="206"/>
    </location>
</feature>
<sequence>MDNANKHLPRRKRSMRITLALMGAGAATALSGCGDSTPPETLSNVEFDDTETYRSVEECVEGGIYTQQACQSAYEEAQWDLPRYHSEGMCEVFHGDDGCQPAPQTHSGSSSSFVPVMMGYMVGNMTASSSRGHMVNRPYQEPIYTRADGNQGDWSAASSRASSRMRNTKVSMRNSVQSQNRASRSYRSTSRSGFGSRSSARGGFGS</sequence>
<reference evidence="3 4" key="1">
    <citation type="submission" date="2019-07" db="EMBL/GenBank/DDBJ databases">
        <title>Whole genome shotgun sequence of Halomonas halophila NBRC 102604.</title>
        <authorList>
            <person name="Hosoyama A."/>
            <person name="Uohara A."/>
            <person name="Ohji S."/>
            <person name="Ichikawa N."/>
        </authorList>
    </citation>
    <scope>NUCLEOTIDE SEQUENCE [LARGE SCALE GENOMIC DNA]</scope>
    <source>
        <strain evidence="3 4">NBRC 102604</strain>
    </source>
</reference>
<keyword evidence="4" id="KW-1185">Reference proteome</keyword>